<dbReference type="SUPFAM" id="SSF57667">
    <property type="entry name" value="beta-beta-alpha zinc fingers"/>
    <property type="match status" value="1"/>
</dbReference>
<evidence type="ECO:0008006" key="3">
    <source>
        <dbReference type="Google" id="ProtNLM"/>
    </source>
</evidence>
<feature type="coiled-coil region" evidence="1">
    <location>
        <begin position="41"/>
        <end position="96"/>
    </location>
</feature>
<dbReference type="InterPro" id="IPR036236">
    <property type="entry name" value="Znf_C2H2_sf"/>
</dbReference>
<protein>
    <recommendedName>
        <fullName evidence="3">C2H2-type domain-containing protein</fullName>
    </recommendedName>
</protein>
<gene>
    <name evidence="2" type="ORF">Klosneuvirus_1_339</name>
</gene>
<organism evidence="2">
    <name type="scientific">Klosneuvirus KNV1</name>
    <dbReference type="NCBI Taxonomy" id="1977640"/>
    <lineage>
        <taxon>Viruses</taxon>
        <taxon>Varidnaviria</taxon>
        <taxon>Bamfordvirae</taxon>
        <taxon>Nucleocytoviricota</taxon>
        <taxon>Megaviricetes</taxon>
        <taxon>Imitervirales</taxon>
        <taxon>Mimiviridae</taxon>
        <taxon>Klosneuvirinae</taxon>
        <taxon>Klosneuvirus</taxon>
    </lineage>
</organism>
<evidence type="ECO:0000256" key="1">
    <source>
        <dbReference type="SAM" id="Coils"/>
    </source>
</evidence>
<dbReference type="EMBL" id="KY684108">
    <property type="protein sequence ID" value="ARF11482.1"/>
    <property type="molecule type" value="Genomic_DNA"/>
</dbReference>
<name>A0A1V0SID2_9VIRU</name>
<keyword evidence="1" id="KW-0175">Coiled coil</keyword>
<proteinExistence type="predicted"/>
<reference evidence="2" key="1">
    <citation type="journal article" date="2017" name="Science">
        <title>Giant viruses with an expanded complement of translation system components.</title>
        <authorList>
            <person name="Schulz F."/>
            <person name="Yutin N."/>
            <person name="Ivanova N.N."/>
            <person name="Ortega D.R."/>
            <person name="Lee T.K."/>
            <person name="Vierheilig J."/>
            <person name="Daims H."/>
            <person name="Horn M."/>
            <person name="Wagner M."/>
            <person name="Jensen G.J."/>
            <person name="Kyrpides N.C."/>
            <person name="Koonin E.V."/>
            <person name="Woyke T."/>
        </authorList>
    </citation>
    <scope>NUCLEOTIDE SEQUENCE</scope>
    <source>
        <strain evidence="2">KNV1</strain>
    </source>
</reference>
<sequence length="136" mass="15944">MTEYKCIQCNYQSNNKSIYTRHLNSNKHKKRVSITLDESSHKQLTGTLDMQQYEIERLKKEIGKRDKELGMKDKIIESSNRRMNELERIIAELESSHTYNITIENLVQICNPDDEDGGISNFIDLVDDSITYQKNQ</sequence>
<evidence type="ECO:0000313" key="2">
    <source>
        <dbReference type="EMBL" id="ARF11482.1"/>
    </source>
</evidence>
<accession>A0A1V0SID2</accession>